<reference evidence="1 2" key="2">
    <citation type="submission" date="2014-09" db="EMBL/GenBank/DDBJ databases">
        <authorList>
            <consortium name="NBRP consortium"/>
            <person name="Sawabe T."/>
            <person name="Meirelles P."/>
            <person name="Nakanishi M."/>
            <person name="Sayaka M."/>
            <person name="Hattori M."/>
            <person name="Ohkuma M."/>
        </authorList>
    </citation>
    <scope>NUCLEOTIDE SEQUENCE [LARGE SCALE GENOMIC DNA]</scope>
    <source>
        <strain evidence="1 2">JCM 19240</strain>
    </source>
</reference>
<proteinExistence type="predicted"/>
<evidence type="ECO:0000313" key="2">
    <source>
        <dbReference type="Proteomes" id="UP000029224"/>
    </source>
</evidence>
<comment type="caution">
    <text evidence="1">The sequence shown here is derived from an EMBL/GenBank/DDBJ whole genome shotgun (WGS) entry which is preliminary data.</text>
</comment>
<dbReference type="Proteomes" id="UP000029224">
    <property type="component" value="Unassembled WGS sequence"/>
</dbReference>
<dbReference type="EMBL" id="BBMT01000004">
    <property type="protein sequence ID" value="GAL34194.1"/>
    <property type="molecule type" value="Genomic_DNA"/>
</dbReference>
<name>A0A090T611_9VIBR</name>
<dbReference type="AlphaFoldDB" id="A0A090T611"/>
<protein>
    <submittedName>
        <fullName evidence="1">Uncharacterized protein</fullName>
    </submittedName>
</protein>
<gene>
    <name evidence="1" type="ORF">JCM19240_1102</name>
</gene>
<reference evidence="1 2" key="1">
    <citation type="submission" date="2014-09" db="EMBL/GenBank/DDBJ databases">
        <title>Vibrio maritimus JCM 19240. (C210) whole genome shotgun sequence.</title>
        <authorList>
            <person name="Sawabe T."/>
            <person name="Meirelles P."/>
            <person name="Nakanishi M."/>
            <person name="Sayaka M."/>
            <person name="Hattori M."/>
            <person name="Ohkuma M."/>
        </authorList>
    </citation>
    <scope>NUCLEOTIDE SEQUENCE [LARGE SCALE GENOMIC DNA]</scope>
    <source>
        <strain evidence="1 2">JCM 19240</strain>
    </source>
</reference>
<organism evidence="1 2">
    <name type="scientific">Vibrio maritimus</name>
    <dbReference type="NCBI Taxonomy" id="990268"/>
    <lineage>
        <taxon>Bacteria</taxon>
        <taxon>Pseudomonadati</taxon>
        <taxon>Pseudomonadota</taxon>
        <taxon>Gammaproteobacteria</taxon>
        <taxon>Vibrionales</taxon>
        <taxon>Vibrionaceae</taxon>
        <taxon>Vibrio</taxon>
    </lineage>
</organism>
<accession>A0A090T611</accession>
<sequence length="37" mass="4160">MDMSVVSHGYAEYTLNQATVAATVAPSNRFFLDKFYN</sequence>
<evidence type="ECO:0000313" key="1">
    <source>
        <dbReference type="EMBL" id="GAL34194.1"/>
    </source>
</evidence>
<keyword evidence="2" id="KW-1185">Reference proteome</keyword>